<feature type="binding site" evidence="3">
    <location>
        <position position="80"/>
    </location>
    <ligand>
        <name>GTP</name>
        <dbReference type="ChEBI" id="CHEBI:37565"/>
    </ligand>
</feature>
<organism evidence="6 7">
    <name type="scientific">Purpureocillium lavendulum</name>
    <dbReference type="NCBI Taxonomy" id="1247861"/>
    <lineage>
        <taxon>Eukaryota</taxon>
        <taxon>Fungi</taxon>
        <taxon>Dikarya</taxon>
        <taxon>Ascomycota</taxon>
        <taxon>Pezizomycotina</taxon>
        <taxon>Sordariomycetes</taxon>
        <taxon>Hypocreomycetidae</taxon>
        <taxon>Hypocreales</taxon>
        <taxon>Ophiocordycipitaceae</taxon>
        <taxon>Purpureocillium</taxon>
    </lineage>
</organism>
<comment type="caution">
    <text evidence="6">The sequence shown here is derived from an EMBL/GenBank/DDBJ whole genome shotgun (WGS) entry which is preliminary data.</text>
</comment>
<dbReference type="SUPFAM" id="SSF52540">
    <property type="entry name" value="P-loop containing nucleoside triphosphate hydrolases"/>
    <property type="match status" value="1"/>
</dbReference>
<feature type="compositionally biased region" description="Acidic residues" evidence="5">
    <location>
        <begin position="571"/>
        <end position="580"/>
    </location>
</feature>
<feature type="binding site" evidence="3">
    <location>
        <begin position="137"/>
        <end position="140"/>
    </location>
    <ligand>
        <name>GTP</name>
        <dbReference type="ChEBI" id="CHEBI:37565"/>
    </ligand>
</feature>
<dbReference type="InterPro" id="IPR006689">
    <property type="entry name" value="Small_GTPase_ARF/SAR"/>
</dbReference>
<evidence type="ECO:0000256" key="4">
    <source>
        <dbReference type="PIRSR" id="PIRSR606689-2"/>
    </source>
</evidence>
<sequence>MIEFLCRNKILRQWLLPDRFMCRGPERRGLLTGLDGSGKTTLLYRWKLGEVVTTIPTMGFNVETVGGDGGLDLVLWDAGGSPRLRPLLRHYICSTEYVIFVHDASDHERRDEQITEFQAVAKQLAEAGGHYAWVIFNKQDLLPVAKRRRHVADLMRRYEKAAAKCSRAITVKVSDLPGLSATKSSNADLHVILEHVQEALLHGPPPNPVPMEESRTAEKLPRPDLDKLKRQAQQMIDADTLSADKFWCLFETGDLPAWNHYSHLRAGFFILVQGASSDMTLSDCAEKFINHLDRLRESDSDRFPNVINRTLTLFWLLQLHQSAFKYAQESRLNRPLSRGDFTSALLHAPELSDSGLWRDYFSKDRLFSADARERWCFSDLQPLPPVSGIPFTDASAFSIHEDSDESDRLVGFALAVAQRPHGDEEICRDDTGHALAALQSSIMRARTIDKSVPPFSETKARFWIQFVRACLAGVVPTSVDSTEHGTIRRQVPDTELTLEEFRDMFDITGEEWREHYSRVVWESVAARVAFVSPDLKRLPHALVVKPRISVGQAPRVSPDDNVEKRKMSEESSSEDDDATVVQADEVEMPSEDDLALMAAVVIDEAEMIALEETEGSMVKGNSHARMLLSLHRIFAEADRTAPAWPEGAMAAALQVPCPAADGVTQRTFWARQVLSAVMSSDAALTFEEFVEANKALANEEMPLGYYSRAIWAGEQASVRFIEPDRKPLPGGL</sequence>
<dbReference type="EMBL" id="JAQHRD010000003">
    <property type="protein sequence ID" value="KAJ6443185.1"/>
    <property type="molecule type" value="Genomic_DNA"/>
</dbReference>
<dbReference type="AlphaFoldDB" id="A0AB34FV39"/>
<evidence type="ECO:0000256" key="5">
    <source>
        <dbReference type="SAM" id="MobiDB-lite"/>
    </source>
</evidence>
<dbReference type="PROSITE" id="PS51417">
    <property type="entry name" value="ARF"/>
    <property type="match status" value="1"/>
</dbReference>
<evidence type="ECO:0000256" key="3">
    <source>
        <dbReference type="PIRSR" id="PIRSR606689-1"/>
    </source>
</evidence>
<feature type="binding site" evidence="4">
    <location>
        <position position="40"/>
    </location>
    <ligand>
        <name>Mg(2+)</name>
        <dbReference type="ChEBI" id="CHEBI:18420"/>
    </ligand>
</feature>
<name>A0AB34FV39_9HYPO</name>
<feature type="compositionally biased region" description="Basic and acidic residues" evidence="5">
    <location>
        <begin position="557"/>
        <end position="569"/>
    </location>
</feature>
<keyword evidence="7" id="KW-1185">Reference proteome</keyword>
<keyword evidence="4" id="KW-0479">Metal-binding</keyword>
<feature type="region of interest" description="Disordered" evidence="5">
    <location>
        <begin position="553"/>
        <end position="580"/>
    </location>
</feature>
<dbReference type="PANTHER" id="PTHR11711">
    <property type="entry name" value="ADP RIBOSYLATION FACTOR-RELATED"/>
    <property type="match status" value="1"/>
</dbReference>
<dbReference type="SMART" id="SM00177">
    <property type="entry name" value="ARF"/>
    <property type="match status" value="1"/>
</dbReference>
<keyword evidence="2 3" id="KW-0342">GTP-binding</keyword>
<dbReference type="Proteomes" id="UP001163105">
    <property type="component" value="Unassembled WGS sequence"/>
</dbReference>
<evidence type="ECO:0000313" key="7">
    <source>
        <dbReference type="Proteomes" id="UP001163105"/>
    </source>
</evidence>
<dbReference type="Pfam" id="PF00025">
    <property type="entry name" value="Arf"/>
    <property type="match status" value="1"/>
</dbReference>
<feature type="binding site" evidence="4">
    <location>
        <position position="57"/>
    </location>
    <ligand>
        <name>Mg(2+)</name>
        <dbReference type="ChEBI" id="CHEBI:18420"/>
    </ligand>
</feature>
<accession>A0AB34FV39</accession>
<gene>
    <name evidence="6" type="ORF">O9K51_04364</name>
</gene>
<dbReference type="InterPro" id="IPR027417">
    <property type="entry name" value="P-loop_NTPase"/>
</dbReference>
<keyword evidence="1 3" id="KW-0547">Nucleotide-binding</keyword>
<feature type="binding site" evidence="3">
    <location>
        <begin position="33"/>
        <end position="40"/>
    </location>
    <ligand>
        <name>GTP</name>
        <dbReference type="ChEBI" id="CHEBI:37565"/>
    </ligand>
</feature>
<keyword evidence="4" id="KW-0460">Magnesium</keyword>
<dbReference type="GO" id="GO:0046872">
    <property type="term" value="F:metal ion binding"/>
    <property type="evidence" value="ECO:0007669"/>
    <property type="project" value="UniProtKB-KW"/>
</dbReference>
<evidence type="ECO:0000313" key="6">
    <source>
        <dbReference type="EMBL" id="KAJ6443185.1"/>
    </source>
</evidence>
<reference evidence="6" key="1">
    <citation type="submission" date="2023-01" db="EMBL/GenBank/DDBJ databases">
        <title>The growth and conidiation of Purpureocillium lavendulum are regulated by nitrogen source and histone H3K14 acetylation.</title>
        <authorList>
            <person name="Tang P."/>
            <person name="Han J."/>
            <person name="Zhang C."/>
            <person name="Tang P."/>
            <person name="Qi F."/>
            <person name="Zhang K."/>
            <person name="Liang L."/>
        </authorList>
    </citation>
    <scope>NUCLEOTIDE SEQUENCE</scope>
    <source>
        <strain evidence="6">YMF1.00683</strain>
    </source>
</reference>
<evidence type="ECO:0000256" key="2">
    <source>
        <dbReference type="ARBA" id="ARBA00023134"/>
    </source>
</evidence>
<dbReference type="GO" id="GO:0005525">
    <property type="term" value="F:GTP binding"/>
    <property type="evidence" value="ECO:0007669"/>
    <property type="project" value="UniProtKB-KW"/>
</dbReference>
<proteinExistence type="predicted"/>
<dbReference type="GO" id="GO:0003924">
    <property type="term" value="F:GTPase activity"/>
    <property type="evidence" value="ECO:0007669"/>
    <property type="project" value="InterPro"/>
</dbReference>
<dbReference type="Gene3D" id="3.40.50.300">
    <property type="entry name" value="P-loop containing nucleotide triphosphate hydrolases"/>
    <property type="match status" value="1"/>
</dbReference>
<evidence type="ECO:0000256" key="1">
    <source>
        <dbReference type="ARBA" id="ARBA00022741"/>
    </source>
</evidence>
<dbReference type="InterPro" id="IPR024156">
    <property type="entry name" value="Small_GTPase_ARF"/>
</dbReference>
<protein>
    <submittedName>
        <fullName evidence="6">ARF-like GTPase ARLP2, atypical</fullName>
    </submittedName>
</protein>